<feature type="transmembrane region" description="Helical" evidence="1">
    <location>
        <begin position="34"/>
        <end position="53"/>
    </location>
</feature>
<dbReference type="PROSITE" id="PS51257">
    <property type="entry name" value="PROKAR_LIPOPROTEIN"/>
    <property type="match status" value="1"/>
</dbReference>
<name>A0A848ATM3_9BACT</name>
<dbReference type="EMBL" id="JABAEW010000014">
    <property type="protein sequence ID" value="NMD86745.1"/>
    <property type="molecule type" value="Genomic_DNA"/>
</dbReference>
<reference evidence="2 3" key="1">
    <citation type="submission" date="2020-04" db="EMBL/GenBank/DDBJ databases">
        <authorList>
            <person name="Hitch T.C.A."/>
            <person name="Wylensek D."/>
            <person name="Clavel T."/>
        </authorList>
    </citation>
    <scope>NUCLEOTIDE SEQUENCE [LARGE SCALE GENOMIC DNA]</scope>
    <source>
        <strain evidence="2 3">COR2-253-APC-1A</strain>
    </source>
</reference>
<dbReference type="AlphaFoldDB" id="A0A848ATM3"/>
<keyword evidence="1" id="KW-0472">Membrane</keyword>
<comment type="caution">
    <text evidence="2">The sequence shown here is derived from an EMBL/GenBank/DDBJ whole genome shotgun (WGS) entry which is preliminary data.</text>
</comment>
<evidence type="ECO:0000256" key="1">
    <source>
        <dbReference type="SAM" id="Phobius"/>
    </source>
</evidence>
<proteinExistence type="predicted"/>
<dbReference type="Proteomes" id="UP000576225">
    <property type="component" value="Unassembled WGS sequence"/>
</dbReference>
<dbReference type="RefSeq" id="WP_168962376.1">
    <property type="nucleotide sequence ID" value="NZ_JABAEW010000014.1"/>
</dbReference>
<evidence type="ECO:0008006" key="4">
    <source>
        <dbReference type="Google" id="ProtNLM"/>
    </source>
</evidence>
<keyword evidence="1" id="KW-1133">Transmembrane helix</keyword>
<keyword evidence="1" id="KW-0812">Transmembrane</keyword>
<evidence type="ECO:0000313" key="3">
    <source>
        <dbReference type="Proteomes" id="UP000576225"/>
    </source>
</evidence>
<sequence>MKLFFASIAIAMLTGCAAIQDVTKIDMHSEPLYSFVVLPATMPALLVMALCGAEMP</sequence>
<gene>
    <name evidence="2" type="ORF">HF882_09130</name>
</gene>
<accession>A0A848ATM3</accession>
<organism evidence="2 3">
    <name type="scientific">Victivallis vadensis</name>
    <dbReference type="NCBI Taxonomy" id="172901"/>
    <lineage>
        <taxon>Bacteria</taxon>
        <taxon>Pseudomonadati</taxon>
        <taxon>Lentisphaerota</taxon>
        <taxon>Lentisphaeria</taxon>
        <taxon>Victivallales</taxon>
        <taxon>Victivallaceae</taxon>
        <taxon>Victivallis</taxon>
    </lineage>
</organism>
<protein>
    <recommendedName>
        <fullName evidence="4">Lipoprotein</fullName>
    </recommendedName>
</protein>
<evidence type="ECO:0000313" key="2">
    <source>
        <dbReference type="EMBL" id="NMD86745.1"/>
    </source>
</evidence>